<dbReference type="AlphaFoldDB" id="A0A067KVG6"/>
<evidence type="ECO:0000256" key="3">
    <source>
        <dbReference type="ARBA" id="ARBA00022963"/>
    </source>
</evidence>
<dbReference type="PANTHER" id="PTHR46020">
    <property type="entry name" value="OSJNBB0059K02.9 PROTEIN"/>
    <property type="match status" value="1"/>
</dbReference>
<evidence type="ECO:0000256" key="4">
    <source>
        <dbReference type="ARBA" id="ARBA00023098"/>
    </source>
</evidence>
<keyword evidence="2" id="KW-0378">Hydrolase</keyword>
<keyword evidence="3" id="KW-0442">Lipid degradation</keyword>
<dbReference type="InterPro" id="IPR036514">
    <property type="entry name" value="SGNH_hydro_sf"/>
</dbReference>
<dbReference type="PANTHER" id="PTHR46020:SF4">
    <property type="entry name" value="OS04G0650200 PROTEIN"/>
    <property type="match status" value="1"/>
</dbReference>
<name>A0A067KVG6_JATCU</name>
<dbReference type="Proteomes" id="UP000027138">
    <property type="component" value="Unassembled WGS sequence"/>
</dbReference>
<proteinExistence type="inferred from homology"/>
<evidence type="ECO:0000256" key="1">
    <source>
        <dbReference type="ARBA" id="ARBA00008668"/>
    </source>
</evidence>
<dbReference type="Pfam" id="PF00657">
    <property type="entry name" value="Lipase_GDSL"/>
    <property type="match status" value="1"/>
</dbReference>
<evidence type="ECO:0008006" key="8">
    <source>
        <dbReference type="Google" id="ProtNLM"/>
    </source>
</evidence>
<organism evidence="6 7">
    <name type="scientific">Jatropha curcas</name>
    <name type="common">Barbados nut</name>
    <dbReference type="NCBI Taxonomy" id="180498"/>
    <lineage>
        <taxon>Eukaryota</taxon>
        <taxon>Viridiplantae</taxon>
        <taxon>Streptophyta</taxon>
        <taxon>Embryophyta</taxon>
        <taxon>Tracheophyta</taxon>
        <taxon>Spermatophyta</taxon>
        <taxon>Magnoliopsida</taxon>
        <taxon>eudicotyledons</taxon>
        <taxon>Gunneridae</taxon>
        <taxon>Pentapetalae</taxon>
        <taxon>rosids</taxon>
        <taxon>fabids</taxon>
        <taxon>Malpighiales</taxon>
        <taxon>Euphorbiaceae</taxon>
        <taxon>Crotonoideae</taxon>
        <taxon>Jatropheae</taxon>
        <taxon>Jatropha</taxon>
    </lineage>
</organism>
<dbReference type="GO" id="GO:0016042">
    <property type="term" value="P:lipid catabolic process"/>
    <property type="evidence" value="ECO:0007669"/>
    <property type="project" value="UniProtKB-KW"/>
</dbReference>
<dbReference type="InterPro" id="IPR001087">
    <property type="entry name" value="GDSL"/>
</dbReference>
<gene>
    <name evidence="6" type="ORF">JCGZ_10325</name>
</gene>
<evidence type="ECO:0000256" key="2">
    <source>
        <dbReference type="ARBA" id="ARBA00022801"/>
    </source>
</evidence>
<keyword evidence="5" id="KW-0732">Signal</keyword>
<reference evidence="6 7" key="1">
    <citation type="journal article" date="2014" name="PLoS ONE">
        <title>Global Analysis of Gene Expression Profiles in Physic Nut (Jatropha curcas L.) Seedlings Exposed to Salt Stress.</title>
        <authorList>
            <person name="Zhang L."/>
            <person name="Zhang C."/>
            <person name="Wu P."/>
            <person name="Chen Y."/>
            <person name="Li M."/>
            <person name="Jiang H."/>
            <person name="Wu G."/>
        </authorList>
    </citation>
    <scope>NUCLEOTIDE SEQUENCE [LARGE SCALE GENOMIC DNA]</scope>
    <source>
        <strain evidence="7">cv. GZQX0401</strain>
        <tissue evidence="6">Young leaves</tissue>
    </source>
</reference>
<protein>
    <recommendedName>
        <fullName evidence="8">GDSL esterase/lipase At5g03610-like</fullName>
    </recommendedName>
</protein>
<dbReference type="EMBL" id="KK914469">
    <property type="protein sequence ID" value="KDP35844.1"/>
    <property type="molecule type" value="Genomic_DNA"/>
</dbReference>
<keyword evidence="7" id="KW-1185">Reference proteome</keyword>
<comment type="similarity">
    <text evidence="1">Belongs to the 'GDSL' lipolytic enzyme family.</text>
</comment>
<dbReference type="Gene3D" id="3.40.50.1110">
    <property type="entry name" value="SGNH hydrolase"/>
    <property type="match status" value="1"/>
</dbReference>
<dbReference type="SUPFAM" id="SSF52266">
    <property type="entry name" value="SGNH hydrolase"/>
    <property type="match status" value="1"/>
</dbReference>
<evidence type="ECO:0000313" key="7">
    <source>
        <dbReference type="Proteomes" id="UP000027138"/>
    </source>
</evidence>
<evidence type="ECO:0000313" key="6">
    <source>
        <dbReference type="EMBL" id="KDP35844.1"/>
    </source>
</evidence>
<accession>A0A067KVG6</accession>
<keyword evidence="4" id="KW-0443">Lipid metabolism</keyword>
<feature type="signal peptide" evidence="5">
    <location>
        <begin position="1"/>
        <end position="25"/>
    </location>
</feature>
<dbReference type="OrthoDB" id="1600564at2759"/>
<feature type="chain" id="PRO_5001639900" description="GDSL esterase/lipase At5g03610-like" evidence="5">
    <location>
        <begin position="26"/>
        <end position="358"/>
    </location>
</feature>
<sequence>MKKQISFHICYLLLCYLYSFTEVDAVKESHREKYHHHLHQYGLVKLFVFGDSYADTGNWEKSAISWKQPYGITFPGRPAGRFSDGRVLTDYIASFLGIESPVPYSRWKQTSKKQSLKYGMNFAYGGTGVFDTLNKEPDMGTQINLFQQLLEEKVYTKQDLNSSIALVSLAGNDYNTYLYKNGDLKDLPKFTASIIKQLSENLKRINGLGVQKIAVTGLQPVGCLPAFAASSSYQNCSESWNRASKLHNQMLKQEVQKLNNDTHSQKHVFEILDLFSAFMHAFNKTLYPESLNSESSLKPCCEGVTSDSSCGDIDKNGTIKYVICNNPEVSIFWDIVHPSQNGWYQVYLTLKSSLHKLY</sequence>
<evidence type="ECO:0000256" key="5">
    <source>
        <dbReference type="SAM" id="SignalP"/>
    </source>
</evidence>
<dbReference type="STRING" id="180498.A0A067KVG6"/>
<dbReference type="GO" id="GO:0016788">
    <property type="term" value="F:hydrolase activity, acting on ester bonds"/>
    <property type="evidence" value="ECO:0007669"/>
    <property type="project" value="InterPro"/>
</dbReference>